<dbReference type="Pfam" id="PF13715">
    <property type="entry name" value="CarbopepD_reg_2"/>
    <property type="match status" value="1"/>
</dbReference>
<feature type="chain" id="PRO_5016348800" evidence="10">
    <location>
        <begin position="30"/>
        <end position="765"/>
    </location>
</feature>
<gene>
    <name evidence="13" type="ORF">CLV55_1139</name>
</gene>
<feature type="domain" description="TonB-dependent receptor plug" evidence="12">
    <location>
        <begin position="127"/>
        <end position="231"/>
    </location>
</feature>
<dbReference type="PANTHER" id="PTHR30069">
    <property type="entry name" value="TONB-DEPENDENT OUTER MEMBRANE RECEPTOR"/>
    <property type="match status" value="1"/>
</dbReference>
<keyword evidence="7 8" id="KW-0998">Cell outer membrane</keyword>
<evidence type="ECO:0000256" key="9">
    <source>
        <dbReference type="RuleBase" id="RU003357"/>
    </source>
</evidence>
<evidence type="ECO:0000256" key="3">
    <source>
        <dbReference type="ARBA" id="ARBA00022452"/>
    </source>
</evidence>
<dbReference type="InterPro" id="IPR012910">
    <property type="entry name" value="Plug_dom"/>
</dbReference>
<evidence type="ECO:0000256" key="2">
    <source>
        <dbReference type="ARBA" id="ARBA00022448"/>
    </source>
</evidence>
<evidence type="ECO:0000259" key="12">
    <source>
        <dbReference type="Pfam" id="PF07715"/>
    </source>
</evidence>
<sequence length="765" mass="86349">MNVYLNTYMKVFFLSFFLFGILFSSFAQHNHIHAKVIDEKNKLPIEGISVTLIPLNKTTVTDENGSFTFNETKEQITSIVFSGFGYEPLTITATDFKLGVTVSLKQKPLTTLEEVIVNSGASVKQQNQISKLDIKMRGVNNSQEVLRIVPGLFIGQHQGGGKAEQIFIRGFDCDHGTDISLNVDGMPINMVSHAHGQGYADAHFIIPETIENVDFKKGTYNAEKGNFNTAGYVDFKTANSIDRNMIKLEGGMFNTGRLVGIFNLLNDKQKAKQQSWYIASEYHYSDGYFDNSQHFNRFNLFTKYHGKVSESSFLQITASTLQSKWNASGQIPDRAVDQGLIGFYGALDPTEGGVTSRSNFNAQLRTTLKNHDFIKNQLYYTNYAFDLHTNFTFYLNDPINGDQIRQRENRNLLGYNGSYNHVSYVGKTKITTDAGINVRYDKTNNSELSNTINRFTIINPIKLGDISELNTAIYISETIKFNEKWNINAGVRFDQFYNEYNNKLATDPTLNGIGIYKAKANNVSPKFSVYYHINSKTQFYLASGRGFHSNDTRAVVVTNGKEILPPAYGVDFGTIFKPTKNLLIHLATWYIGLKQEFVYSGDGGIVEITGKTKRIGLDGSIRFEPIKSLYLDVDINYAHGRYSDEEKGQDYIPLAPIWSSTGGIMYKNKNGLNGGLRYRYLSDRPAIEDYSLTAKGYFVSDAVLNFTKPRYEIGLKTSNLFNVKWKETQFATETRLQNESQPITEICFTPGTKFSALLSMSYFFK</sequence>
<evidence type="ECO:0000313" key="13">
    <source>
        <dbReference type="EMBL" id="RAR70020.1"/>
    </source>
</evidence>
<keyword evidence="5 9" id="KW-0798">TonB box</keyword>
<evidence type="ECO:0000256" key="6">
    <source>
        <dbReference type="ARBA" id="ARBA00023136"/>
    </source>
</evidence>
<dbReference type="Proteomes" id="UP000248840">
    <property type="component" value="Unassembled WGS sequence"/>
</dbReference>
<proteinExistence type="inferred from homology"/>
<keyword evidence="14" id="KW-1185">Reference proteome</keyword>
<keyword evidence="4 8" id="KW-0812">Transmembrane</keyword>
<dbReference type="GO" id="GO:0009279">
    <property type="term" value="C:cell outer membrane"/>
    <property type="evidence" value="ECO:0007669"/>
    <property type="project" value="UniProtKB-SubCell"/>
</dbReference>
<dbReference type="AlphaFoldDB" id="A0A328Y8U5"/>
<dbReference type="PANTHER" id="PTHR30069:SF36">
    <property type="entry name" value="BLL6948 PROTEIN"/>
    <property type="match status" value="1"/>
</dbReference>
<comment type="caution">
    <text evidence="13">The sequence shown here is derived from an EMBL/GenBank/DDBJ whole genome shotgun (WGS) entry which is preliminary data.</text>
</comment>
<keyword evidence="10" id="KW-0732">Signal</keyword>
<feature type="domain" description="TonB-dependent receptor-like beta-barrel" evidence="11">
    <location>
        <begin position="338"/>
        <end position="713"/>
    </location>
</feature>
<dbReference type="Pfam" id="PF07715">
    <property type="entry name" value="Plug"/>
    <property type="match status" value="1"/>
</dbReference>
<keyword evidence="2 8" id="KW-0813">Transport</keyword>
<feature type="signal peptide" evidence="10">
    <location>
        <begin position="1"/>
        <end position="29"/>
    </location>
</feature>
<accession>A0A328Y8U5</accession>
<dbReference type="Pfam" id="PF00593">
    <property type="entry name" value="TonB_dep_Rec_b-barrel"/>
    <property type="match status" value="1"/>
</dbReference>
<keyword evidence="13" id="KW-0675">Receptor</keyword>
<dbReference type="PROSITE" id="PS52016">
    <property type="entry name" value="TONB_DEPENDENT_REC_3"/>
    <property type="match status" value="1"/>
</dbReference>
<dbReference type="InterPro" id="IPR039426">
    <property type="entry name" value="TonB-dep_rcpt-like"/>
</dbReference>
<comment type="similarity">
    <text evidence="8 9">Belongs to the TonB-dependent receptor family.</text>
</comment>
<dbReference type="InterPro" id="IPR037066">
    <property type="entry name" value="Plug_dom_sf"/>
</dbReference>
<evidence type="ECO:0000256" key="4">
    <source>
        <dbReference type="ARBA" id="ARBA00022692"/>
    </source>
</evidence>
<organism evidence="13 14">
    <name type="scientific">Flavobacterium aciduliphilum</name>
    <dbReference type="NCBI Taxonomy" id="1101402"/>
    <lineage>
        <taxon>Bacteria</taxon>
        <taxon>Pseudomonadati</taxon>
        <taxon>Bacteroidota</taxon>
        <taxon>Flavobacteriia</taxon>
        <taxon>Flavobacteriales</taxon>
        <taxon>Flavobacteriaceae</taxon>
        <taxon>Flavobacterium</taxon>
    </lineage>
</organism>
<evidence type="ECO:0000256" key="8">
    <source>
        <dbReference type="PROSITE-ProRule" id="PRU01360"/>
    </source>
</evidence>
<protein>
    <submittedName>
        <fullName evidence="13">Outer membrane receptor protein involved in Fe transport</fullName>
    </submittedName>
</protein>
<dbReference type="Gene3D" id="2.40.170.20">
    <property type="entry name" value="TonB-dependent receptor, beta-barrel domain"/>
    <property type="match status" value="1"/>
</dbReference>
<dbReference type="Gene3D" id="2.170.130.10">
    <property type="entry name" value="TonB-dependent receptor, plug domain"/>
    <property type="match status" value="1"/>
</dbReference>
<evidence type="ECO:0000256" key="7">
    <source>
        <dbReference type="ARBA" id="ARBA00023237"/>
    </source>
</evidence>
<comment type="subcellular location">
    <subcellularLocation>
        <location evidence="1 8">Cell outer membrane</location>
        <topology evidence="1 8">Multi-pass membrane protein</topology>
    </subcellularLocation>
</comment>
<dbReference type="GO" id="GO:0015344">
    <property type="term" value="F:siderophore uptake transmembrane transporter activity"/>
    <property type="evidence" value="ECO:0007669"/>
    <property type="project" value="TreeGrafter"/>
</dbReference>
<reference evidence="13 14" key="1">
    <citation type="submission" date="2018-06" db="EMBL/GenBank/DDBJ databases">
        <title>Genomic Encyclopedia of Archaeal and Bacterial Type Strains, Phase II (KMG-II): from individual species to whole genera.</title>
        <authorList>
            <person name="Goeker M."/>
        </authorList>
    </citation>
    <scope>NUCLEOTIDE SEQUENCE [LARGE SCALE GENOMIC DNA]</scope>
    <source>
        <strain evidence="13 14">DSM 25663</strain>
    </source>
</reference>
<evidence type="ECO:0000313" key="14">
    <source>
        <dbReference type="Proteomes" id="UP000248840"/>
    </source>
</evidence>
<dbReference type="Gene3D" id="2.60.40.1120">
    <property type="entry name" value="Carboxypeptidase-like, regulatory domain"/>
    <property type="match status" value="1"/>
</dbReference>
<evidence type="ECO:0000256" key="10">
    <source>
        <dbReference type="SAM" id="SignalP"/>
    </source>
</evidence>
<dbReference type="EMBL" id="QLSZ01000013">
    <property type="protein sequence ID" value="RAR70020.1"/>
    <property type="molecule type" value="Genomic_DNA"/>
</dbReference>
<dbReference type="SUPFAM" id="SSF49464">
    <property type="entry name" value="Carboxypeptidase regulatory domain-like"/>
    <property type="match status" value="1"/>
</dbReference>
<evidence type="ECO:0000259" key="11">
    <source>
        <dbReference type="Pfam" id="PF00593"/>
    </source>
</evidence>
<keyword evidence="3 8" id="KW-1134">Transmembrane beta strand</keyword>
<keyword evidence="6 8" id="KW-0472">Membrane</keyword>
<evidence type="ECO:0000256" key="5">
    <source>
        <dbReference type="ARBA" id="ARBA00023077"/>
    </source>
</evidence>
<evidence type="ECO:0000256" key="1">
    <source>
        <dbReference type="ARBA" id="ARBA00004571"/>
    </source>
</evidence>
<dbReference type="GO" id="GO:0044718">
    <property type="term" value="P:siderophore transmembrane transport"/>
    <property type="evidence" value="ECO:0007669"/>
    <property type="project" value="TreeGrafter"/>
</dbReference>
<dbReference type="SUPFAM" id="SSF56935">
    <property type="entry name" value="Porins"/>
    <property type="match status" value="1"/>
</dbReference>
<name>A0A328Y8U5_9FLAO</name>
<dbReference type="InterPro" id="IPR000531">
    <property type="entry name" value="Beta-barrel_TonB"/>
</dbReference>
<dbReference type="InterPro" id="IPR008969">
    <property type="entry name" value="CarboxyPept-like_regulatory"/>
</dbReference>
<dbReference type="InterPro" id="IPR036942">
    <property type="entry name" value="Beta-barrel_TonB_sf"/>
</dbReference>